<organism evidence="1 2">
    <name type="scientific">Cordyceps javanica</name>
    <dbReference type="NCBI Taxonomy" id="43265"/>
    <lineage>
        <taxon>Eukaryota</taxon>
        <taxon>Fungi</taxon>
        <taxon>Dikarya</taxon>
        <taxon>Ascomycota</taxon>
        <taxon>Pezizomycotina</taxon>
        <taxon>Sordariomycetes</taxon>
        <taxon>Hypocreomycetidae</taxon>
        <taxon>Hypocreales</taxon>
        <taxon>Cordycipitaceae</taxon>
        <taxon>Cordyceps</taxon>
    </lineage>
</organism>
<evidence type="ECO:0000313" key="2">
    <source>
        <dbReference type="Proteomes" id="UP000315783"/>
    </source>
</evidence>
<keyword evidence="2" id="KW-1185">Reference proteome</keyword>
<dbReference type="EMBL" id="SPUK01000007">
    <property type="protein sequence ID" value="TQV95855.1"/>
    <property type="molecule type" value="Genomic_DNA"/>
</dbReference>
<proteinExistence type="predicted"/>
<gene>
    <name evidence="1" type="ORF">IF1G_05684</name>
</gene>
<dbReference type="PANTHER" id="PTHR38115">
    <property type="entry name" value="LIPOCALIN-LIKE DOMAIN-CONTAINING PROTEIN"/>
    <property type="match status" value="1"/>
</dbReference>
<dbReference type="AlphaFoldDB" id="A0A545V2A3"/>
<dbReference type="InterPro" id="IPR053037">
    <property type="entry name" value="Pericyclase_pydY-like"/>
</dbReference>
<comment type="caution">
    <text evidence="1">The sequence shown here is derived from an EMBL/GenBank/DDBJ whole genome shotgun (WGS) entry which is preliminary data.</text>
</comment>
<dbReference type="Proteomes" id="UP000315783">
    <property type="component" value="Unassembled WGS sequence"/>
</dbReference>
<accession>A0A545V2A3</accession>
<evidence type="ECO:0000313" key="1">
    <source>
        <dbReference type="EMBL" id="TQV95855.1"/>
    </source>
</evidence>
<name>A0A545V2A3_9HYPO</name>
<dbReference type="PANTHER" id="PTHR38115:SF1">
    <property type="entry name" value="LIPOCALIN-LIKE DOMAIN-CONTAINING PROTEIN"/>
    <property type="match status" value="1"/>
</dbReference>
<dbReference type="OrthoDB" id="425354at2759"/>
<sequence>MAAPPEKTTKNLTGKWNVNYTYSDSSEPGLIIQGISYLVRKGILAATLTLETNQYEAAPNPPNEAEPPCWHIDIVQSASGMSTEERRCLDDTYRQHSDWLFGNVRGRSTWVGPEDIDDEYLARGWLVEGEAGAKNLILSHVESDDYGWVADQIWGFQEVDGQRRHCRNFVVAKDGQRAEFRFVYDYEE</sequence>
<reference evidence="1 2" key="1">
    <citation type="journal article" date="2019" name="Appl. Microbiol. Biotechnol.">
        <title>Genome sequence of Isaria javanica and comparative genome analysis insights into family S53 peptidase evolution in fungal entomopathogens.</title>
        <authorList>
            <person name="Lin R."/>
            <person name="Zhang X."/>
            <person name="Xin B."/>
            <person name="Zou M."/>
            <person name="Gao Y."/>
            <person name="Qin F."/>
            <person name="Hu Q."/>
            <person name="Xie B."/>
            <person name="Cheng X."/>
        </authorList>
    </citation>
    <scope>NUCLEOTIDE SEQUENCE [LARGE SCALE GENOMIC DNA]</scope>
    <source>
        <strain evidence="1 2">IJ1G</strain>
    </source>
</reference>
<protein>
    <submittedName>
        <fullName evidence="1">LCCL domain-containing protein</fullName>
    </submittedName>
</protein>